<feature type="domain" description="VTT" evidence="7">
    <location>
        <begin position="8"/>
        <end position="133"/>
    </location>
</feature>
<dbReference type="InterPro" id="IPR032816">
    <property type="entry name" value="VTT_dom"/>
</dbReference>
<dbReference type="EMBL" id="JADEZV010000006">
    <property type="protein sequence ID" value="MBE9391734.1"/>
    <property type="molecule type" value="Genomic_DNA"/>
</dbReference>
<name>A0A843ACL1_9CREN</name>
<protein>
    <submittedName>
        <fullName evidence="8">DedA family protein</fullName>
    </submittedName>
</protein>
<feature type="transmembrane region" description="Helical" evidence="6">
    <location>
        <begin position="28"/>
        <end position="49"/>
    </location>
</feature>
<evidence type="ECO:0000256" key="5">
    <source>
        <dbReference type="ARBA" id="ARBA00023136"/>
    </source>
</evidence>
<dbReference type="PANTHER" id="PTHR42709">
    <property type="entry name" value="ALKALINE PHOSPHATASE LIKE PROTEIN"/>
    <property type="match status" value="1"/>
</dbReference>
<keyword evidence="2" id="KW-1003">Cell membrane</keyword>
<evidence type="ECO:0000313" key="8">
    <source>
        <dbReference type="EMBL" id="MBE9391734.1"/>
    </source>
</evidence>
<evidence type="ECO:0000259" key="7">
    <source>
        <dbReference type="Pfam" id="PF09335"/>
    </source>
</evidence>
<keyword evidence="5 6" id="KW-0472">Membrane</keyword>
<sequence>MESALIPIPSEVVMTFSGFLVGSNVLNVYFVLISGTMGNLLGSIILYLVGEKIGLEFLKYYGKYFLIDDSDLDRANRLFMNHGSKIILIGRMLPAIRTVISLPAGLAKMNFKKFSIYTLIGSIPWNLMLIYIGIILKDNWEIILGYSKILDYAMIIVLLLLIFLYYYYKSTGKKGGKNERYRKERKRL</sequence>
<organism evidence="8 9">
    <name type="scientific">Fervidicoccus fontis</name>
    <dbReference type="NCBI Taxonomy" id="683846"/>
    <lineage>
        <taxon>Archaea</taxon>
        <taxon>Thermoproteota</taxon>
        <taxon>Thermoprotei</taxon>
        <taxon>Fervidicoccales</taxon>
        <taxon>Fervidicoccaceae</taxon>
        <taxon>Fervidicoccus</taxon>
    </lineage>
</organism>
<gene>
    <name evidence="8" type="ORF">IOK49_06610</name>
</gene>
<proteinExistence type="predicted"/>
<feature type="transmembrane region" description="Helical" evidence="6">
    <location>
        <begin position="149"/>
        <end position="168"/>
    </location>
</feature>
<reference evidence="8" key="1">
    <citation type="submission" date="2020-10" db="EMBL/GenBank/DDBJ databases">
        <title>Fervidococcus fontis strain 3639Fd - the first crenarchaeon capable of growth on lipids.</title>
        <authorList>
            <person name="Kochetkova T.V."/>
            <person name="Elcheninov A.G."/>
            <person name="Toschakov S.V."/>
            <person name="Kublanov I.V."/>
        </authorList>
    </citation>
    <scope>NUCLEOTIDE SEQUENCE</scope>
    <source>
        <strain evidence="8">3639Fd</strain>
    </source>
</reference>
<keyword evidence="4 6" id="KW-1133">Transmembrane helix</keyword>
<comment type="subcellular location">
    <subcellularLocation>
        <location evidence="1">Cell membrane</location>
        <topology evidence="1">Multi-pass membrane protein</topology>
    </subcellularLocation>
</comment>
<keyword evidence="3 6" id="KW-0812">Transmembrane</keyword>
<feature type="transmembrane region" description="Helical" evidence="6">
    <location>
        <begin position="116"/>
        <end position="137"/>
    </location>
</feature>
<evidence type="ECO:0000256" key="3">
    <source>
        <dbReference type="ARBA" id="ARBA00022692"/>
    </source>
</evidence>
<evidence type="ECO:0000313" key="9">
    <source>
        <dbReference type="Proteomes" id="UP000652307"/>
    </source>
</evidence>
<evidence type="ECO:0000256" key="6">
    <source>
        <dbReference type="SAM" id="Phobius"/>
    </source>
</evidence>
<evidence type="ECO:0000256" key="1">
    <source>
        <dbReference type="ARBA" id="ARBA00004651"/>
    </source>
</evidence>
<comment type="caution">
    <text evidence="8">The sequence shown here is derived from an EMBL/GenBank/DDBJ whole genome shotgun (WGS) entry which is preliminary data.</text>
</comment>
<evidence type="ECO:0000256" key="4">
    <source>
        <dbReference type="ARBA" id="ARBA00022989"/>
    </source>
</evidence>
<dbReference type="Pfam" id="PF09335">
    <property type="entry name" value="VTT_dom"/>
    <property type="match status" value="1"/>
</dbReference>
<dbReference type="GO" id="GO:0005886">
    <property type="term" value="C:plasma membrane"/>
    <property type="evidence" value="ECO:0007669"/>
    <property type="project" value="UniProtKB-SubCell"/>
</dbReference>
<dbReference type="AlphaFoldDB" id="A0A843ACL1"/>
<dbReference type="Proteomes" id="UP000652307">
    <property type="component" value="Unassembled WGS sequence"/>
</dbReference>
<dbReference type="PANTHER" id="PTHR42709:SF6">
    <property type="entry name" value="UNDECAPRENYL PHOSPHATE TRANSPORTER A"/>
    <property type="match status" value="1"/>
</dbReference>
<evidence type="ECO:0000256" key="2">
    <source>
        <dbReference type="ARBA" id="ARBA00022475"/>
    </source>
</evidence>
<dbReference type="InterPro" id="IPR051311">
    <property type="entry name" value="DedA_domain"/>
</dbReference>
<accession>A0A843ACL1</accession>